<organism evidence="4 5">
    <name type="scientific">Corynebacterium pilbarense</name>
    <dbReference type="NCBI Taxonomy" id="1288393"/>
    <lineage>
        <taxon>Bacteria</taxon>
        <taxon>Bacillati</taxon>
        <taxon>Actinomycetota</taxon>
        <taxon>Actinomycetes</taxon>
        <taxon>Mycobacteriales</taxon>
        <taxon>Corynebacteriaceae</taxon>
        <taxon>Corynebacterium</taxon>
    </lineage>
</organism>
<comment type="caution">
    <text evidence="4">The sequence shown here is derived from an EMBL/GenBank/DDBJ whole genome shotgun (WGS) entry which is preliminary data.</text>
</comment>
<dbReference type="SUPFAM" id="SSF50494">
    <property type="entry name" value="Trypsin-like serine proteases"/>
    <property type="match status" value="1"/>
</dbReference>
<keyword evidence="4" id="KW-0645">Protease</keyword>
<evidence type="ECO:0000259" key="3">
    <source>
        <dbReference type="Pfam" id="PF00089"/>
    </source>
</evidence>
<dbReference type="Proteomes" id="UP001071110">
    <property type="component" value="Unassembled WGS sequence"/>
</dbReference>
<dbReference type="EMBL" id="JANRML010000005">
    <property type="protein sequence ID" value="MCZ2220815.1"/>
    <property type="molecule type" value="Genomic_DNA"/>
</dbReference>
<dbReference type="PROSITE" id="PS00134">
    <property type="entry name" value="TRYPSIN_HIS"/>
    <property type="match status" value="1"/>
</dbReference>
<dbReference type="GO" id="GO:0004252">
    <property type="term" value="F:serine-type endopeptidase activity"/>
    <property type="evidence" value="ECO:0007669"/>
    <property type="project" value="InterPro"/>
</dbReference>
<evidence type="ECO:0000313" key="4">
    <source>
        <dbReference type="EMBL" id="MCZ2220815.1"/>
    </source>
</evidence>
<dbReference type="PROSITE" id="PS00135">
    <property type="entry name" value="TRYPSIN_SER"/>
    <property type="match status" value="1"/>
</dbReference>
<evidence type="ECO:0000313" key="5">
    <source>
        <dbReference type="Proteomes" id="UP001071110"/>
    </source>
</evidence>
<dbReference type="InterPro" id="IPR009003">
    <property type="entry name" value="Peptidase_S1_PA"/>
</dbReference>
<keyword evidence="5" id="KW-1185">Reference proteome</keyword>
<feature type="compositionally biased region" description="Low complexity" evidence="1">
    <location>
        <begin position="35"/>
        <end position="49"/>
    </location>
</feature>
<dbReference type="InterPro" id="IPR043504">
    <property type="entry name" value="Peptidase_S1_PA_chymotrypsin"/>
</dbReference>
<feature type="region of interest" description="Disordered" evidence="1">
    <location>
        <begin position="1"/>
        <end position="66"/>
    </location>
</feature>
<dbReference type="AlphaFoldDB" id="A0A9Q4IH59"/>
<sequence length="369" mass="39109">MTPPSNQPGQPNRPSSAKRYQPEQGQQWRFPDMPVQPAQKPQQQYPQHPLKFPDMPAPQPARARRSGLQTGGWITVIVATAMIVGIVVWLGLNASRVPTGTVEEREALSEVQTPGDASPAPGSENNVLVPAFAPWAPGTKIQTTDHRPAPGEHFTAQSCTAAFSFTGKDGRAYAVTAGHCGREGDLVWPTNASTAIDYASEVGHFIFSGLYSQHTPATEGTDVGIIEITDPDRFMDVVGAPIPTGIGEGLGPVDRLCKTGATTGYTCGTFEATERVQIVNLDPGVEDETFGDIAAVCAASGDSGGPVFADVGGRATVIGVVSGTEAGRAGEECYEGMEDPHLMSYSNVKQVMAVIRHAVPDAEFIPQRW</sequence>
<feature type="domain" description="Peptidase S1" evidence="3">
    <location>
        <begin position="173"/>
        <end position="331"/>
    </location>
</feature>
<dbReference type="InterPro" id="IPR033116">
    <property type="entry name" value="TRYPSIN_SER"/>
</dbReference>
<gene>
    <name evidence="4" type="ORF">NUW87_05430</name>
</gene>
<dbReference type="CDD" id="cd21112">
    <property type="entry name" value="alphaLP-like"/>
    <property type="match status" value="1"/>
</dbReference>
<keyword evidence="2" id="KW-0472">Membrane</keyword>
<proteinExistence type="predicted"/>
<evidence type="ECO:0000256" key="2">
    <source>
        <dbReference type="SAM" id="Phobius"/>
    </source>
</evidence>
<name>A0A9Q4IH59_9CORY</name>
<evidence type="ECO:0000256" key="1">
    <source>
        <dbReference type="SAM" id="MobiDB-lite"/>
    </source>
</evidence>
<keyword evidence="4" id="KW-0378">Hydrolase</keyword>
<dbReference type="EC" id="3.4.21.-" evidence="4"/>
<accession>A0A9Q4IH59</accession>
<keyword evidence="2" id="KW-1133">Transmembrane helix</keyword>
<reference evidence="4" key="1">
    <citation type="submission" date="2022-08" db="EMBL/GenBank/DDBJ databases">
        <title>Corynebacterium sp. nov., isolated from clinical breast specimens.</title>
        <authorList>
            <person name="Zhang T."/>
        </authorList>
    </citation>
    <scope>NUCLEOTIDE SEQUENCE</scope>
    <source>
        <strain evidence="4">CCUG 57942</strain>
    </source>
</reference>
<dbReference type="InterPro" id="IPR018114">
    <property type="entry name" value="TRYPSIN_HIS"/>
</dbReference>
<feature type="transmembrane region" description="Helical" evidence="2">
    <location>
        <begin position="72"/>
        <end position="92"/>
    </location>
</feature>
<keyword evidence="2" id="KW-0812">Transmembrane</keyword>
<protein>
    <submittedName>
        <fullName evidence="4">Trypsin-like serine protease</fullName>
        <ecNumber evidence="4">3.4.21.-</ecNumber>
    </submittedName>
</protein>
<dbReference type="Pfam" id="PF00089">
    <property type="entry name" value="Trypsin"/>
    <property type="match status" value="1"/>
</dbReference>
<dbReference type="InterPro" id="IPR001254">
    <property type="entry name" value="Trypsin_dom"/>
</dbReference>
<dbReference type="RefSeq" id="WP_269027611.1">
    <property type="nucleotide sequence ID" value="NZ_BAABDP010000016.1"/>
</dbReference>
<dbReference type="GO" id="GO:0006508">
    <property type="term" value="P:proteolysis"/>
    <property type="evidence" value="ECO:0007669"/>
    <property type="project" value="UniProtKB-KW"/>
</dbReference>
<dbReference type="Gene3D" id="2.40.10.10">
    <property type="entry name" value="Trypsin-like serine proteases"/>
    <property type="match status" value="2"/>
</dbReference>